<feature type="active site" description="Nucleophile" evidence="8">
    <location>
        <position position="332"/>
    </location>
</feature>
<dbReference type="InterPro" id="IPR002586">
    <property type="entry name" value="CobQ/CobB/MinD/ParA_Nub-bd_dom"/>
</dbReference>
<dbReference type="InterPro" id="IPR027417">
    <property type="entry name" value="P-loop_NTPase"/>
</dbReference>
<evidence type="ECO:0000313" key="12">
    <source>
        <dbReference type="Proteomes" id="UP000239867"/>
    </source>
</evidence>
<evidence type="ECO:0000256" key="8">
    <source>
        <dbReference type="HAMAP-Rule" id="MF_00027"/>
    </source>
</evidence>
<keyword evidence="5 8" id="KW-0067">ATP-binding</keyword>
<reference evidence="11 12" key="1">
    <citation type="journal article" date="2018" name="MBio">
        <title>Insights into the evolution of host association through the isolation and characterization of a novel human periodontal pathobiont, Desulfobulbus oralis.</title>
        <authorList>
            <person name="Cross K.L."/>
            <person name="Chirania P."/>
            <person name="Xiong W."/>
            <person name="Beall C.J."/>
            <person name="Elkins J.G."/>
            <person name="Giannone R.J."/>
            <person name="Griffen A.L."/>
            <person name="Guss A.M."/>
            <person name="Hettich R.L."/>
            <person name="Joshi S.S."/>
            <person name="Mokrzan E.M."/>
            <person name="Martin R.K."/>
            <person name="Zhulin I.B."/>
            <person name="Leys E.J."/>
            <person name="Podar M."/>
        </authorList>
    </citation>
    <scope>NUCLEOTIDE SEQUENCE [LARGE SCALE GENOMIC DNA]</scope>
    <source>
        <strain evidence="11 12">ORNL</strain>
    </source>
</reference>
<gene>
    <name evidence="8" type="primary">cbiA</name>
    <name evidence="11" type="ORF">CAY53_09570</name>
</gene>
<dbReference type="NCBIfam" id="NF002204">
    <property type="entry name" value="PRK01077.1"/>
    <property type="match status" value="1"/>
</dbReference>
<dbReference type="UniPathway" id="UPA00148">
    <property type="reaction ID" value="UER00231"/>
</dbReference>
<dbReference type="InterPro" id="IPR004484">
    <property type="entry name" value="CbiA/CobB_synth"/>
</dbReference>
<evidence type="ECO:0000256" key="6">
    <source>
        <dbReference type="ARBA" id="ARBA00022842"/>
    </source>
</evidence>
<dbReference type="Pfam" id="PF01656">
    <property type="entry name" value="CbiA"/>
    <property type="match status" value="1"/>
</dbReference>
<feature type="domain" description="CobB/CobQ-like glutamine amidotransferase" evidence="10">
    <location>
        <begin position="249"/>
        <end position="441"/>
    </location>
</feature>
<dbReference type="Gene3D" id="3.40.50.300">
    <property type="entry name" value="P-loop containing nucleotide triphosphate hydrolases"/>
    <property type="match status" value="1"/>
</dbReference>
<dbReference type="PANTHER" id="PTHR43873">
    <property type="entry name" value="COBYRINATE A,C-DIAMIDE SYNTHASE"/>
    <property type="match status" value="1"/>
</dbReference>
<evidence type="ECO:0000259" key="9">
    <source>
        <dbReference type="Pfam" id="PF01656"/>
    </source>
</evidence>
<feature type="domain" description="CobQ/CobB/MinD/ParA nucleotide binding" evidence="9">
    <location>
        <begin position="9"/>
        <end position="182"/>
    </location>
</feature>
<evidence type="ECO:0000256" key="1">
    <source>
        <dbReference type="ARBA" id="ARBA00001946"/>
    </source>
</evidence>
<evidence type="ECO:0000256" key="7">
    <source>
        <dbReference type="ARBA" id="ARBA00022962"/>
    </source>
</evidence>
<dbReference type="GO" id="GO:0009236">
    <property type="term" value="P:cobalamin biosynthetic process"/>
    <property type="evidence" value="ECO:0007669"/>
    <property type="project" value="UniProtKB-UniRule"/>
</dbReference>
<sequence length="463" mass="48484">MNTQSTRALVIAGLSGGSGKSVASVGLLAALKARGLQVQPFKKGPDYIDAGWLAQAAGRPCYNLDAYLAGPEQVQATFYGHLAGADLALVEGNRGLFDGVDAAGSSSTAELAILLHLPVLLMMNCTKATRTMAALALGCRNFESRLKLAGVLLNQVANARQEKVIREALAGIDMPVLGVIPKLGRDIFPMRHLGVTPHQEYAGAEQAVSHLGGLAARHFDLDAILALTQPTAPAAAAAAAVPGAAAGLKIGVLRDAAFQFYYEENLEALRAGGAELAAINALTAPALPSGLHALYIGGGFPETSAQALAENTAFLASLRAAIDAGLPVYAECGGLIYLGRSLLLDGREYPLAGVFPASFALSKKPQAHGYSRLRVEGQNAFYRPGQLIRGHEFRYSTVQDWSGRSAALGMRVERGTGFYAGRDGLVYKNVLALYTHVLASATPEWAAGMLAAAARYAAEKTDR</sequence>
<protein>
    <recommendedName>
        <fullName evidence="8">Cobyrinate a,c-diamide synthase</fullName>
        <ecNumber evidence="8">6.3.5.11</ecNumber>
    </recommendedName>
    <alternativeName>
        <fullName evidence="8">Cobyrinic acid a,c-diamide synthetase</fullName>
    </alternativeName>
</protein>
<keyword evidence="7 8" id="KW-0315">Glutamine amidotransferase</keyword>
<evidence type="ECO:0000256" key="3">
    <source>
        <dbReference type="ARBA" id="ARBA00022598"/>
    </source>
</evidence>
<dbReference type="AlphaFoldDB" id="A0A2L1GPS0"/>
<dbReference type="CDD" id="cd03130">
    <property type="entry name" value="GATase1_CobB"/>
    <property type="match status" value="1"/>
</dbReference>
<comment type="similarity">
    <text evidence="8">Belongs to the CobB/CbiA family.</text>
</comment>
<dbReference type="SUPFAM" id="SSF52317">
    <property type="entry name" value="Class I glutamine amidotransferase-like"/>
    <property type="match status" value="1"/>
</dbReference>
<dbReference type="Proteomes" id="UP000239867">
    <property type="component" value="Chromosome"/>
</dbReference>
<feature type="site" description="Increases nucleophilicity of active site Cys" evidence="8">
    <location>
        <position position="436"/>
    </location>
</feature>
<comment type="miscellaneous">
    <text evidence="8">The a and c carboxylates of cobyrinate are activated for nucleophilic attack via formation of a phosphorylated intermediate by ATP. CbiA catalyzes first the amidation of the c-carboxylate, and then that of the a-carboxylate.</text>
</comment>
<proteinExistence type="inferred from homology"/>
<comment type="pathway">
    <text evidence="8">Cofactor biosynthesis; adenosylcobalamin biosynthesis; cob(II)yrinate a,c-diamide from sirohydrochlorin (anaerobic route): step 10/10.</text>
</comment>
<evidence type="ECO:0000256" key="2">
    <source>
        <dbReference type="ARBA" id="ARBA00022573"/>
    </source>
</evidence>
<dbReference type="RefSeq" id="WP_104936925.1">
    <property type="nucleotide sequence ID" value="NZ_CP021255.1"/>
</dbReference>
<dbReference type="Gene3D" id="3.40.50.880">
    <property type="match status" value="1"/>
</dbReference>
<dbReference type="SUPFAM" id="SSF52540">
    <property type="entry name" value="P-loop containing nucleoside triphosphate hydrolases"/>
    <property type="match status" value="1"/>
</dbReference>
<dbReference type="GO" id="GO:0042242">
    <property type="term" value="F:cobyrinic acid a,c-diamide synthase activity"/>
    <property type="evidence" value="ECO:0007669"/>
    <property type="project" value="UniProtKB-UniRule"/>
</dbReference>
<dbReference type="GO" id="GO:0005524">
    <property type="term" value="F:ATP binding"/>
    <property type="evidence" value="ECO:0007669"/>
    <property type="project" value="UniProtKB-UniRule"/>
</dbReference>
<name>A0A2L1GPS0_9BACT</name>
<dbReference type="KEGG" id="deo:CAY53_09570"/>
<dbReference type="NCBIfam" id="TIGR00379">
    <property type="entry name" value="cobB"/>
    <property type="match status" value="1"/>
</dbReference>
<dbReference type="OrthoDB" id="9764035at2"/>
<keyword evidence="6 8" id="KW-0460">Magnesium</keyword>
<dbReference type="InterPro" id="IPR011698">
    <property type="entry name" value="GATase_3"/>
</dbReference>
<evidence type="ECO:0000259" key="10">
    <source>
        <dbReference type="Pfam" id="PF07685"/>
    </source>
</evidence>
<comment type="function">
    <text evidence="8">Catalyzes the ATP-dependent amidation of the two carboxylate groups at positions a and c of cobyrinate, using either L-glutamine or ammonia as the nitrogen source.</text>
</comment>
<evidence type="ECO:0000256" key="4">
    <source>
        <dbReference type="ARBA" id="ARBA00022741"/>
    </source>
</evidence>
<dbReference type="HAMAP" id="MF_00027">
    <property type="entry name" value="CobB_CbiA"/>
    <property type="match status" value="1"/>
</dbReference>
<dbReference type="EC" id="6.3.5.11" evidence="8"/>
<accession>A0A2L1GPS0</accession>
<comment type="catalytic activity">
    <reaction evidence="8">
        <text>cob(II)yrinate + 2 L-glutamine + 2 ATP + 2 H2O = cob(II)yrinate a,c diamide + 2 L-glutamate + 2 ADP + 2 phosphate + 2 H(+)</text>
        <dbReference type="Rhea" id="RHEA:26289"/>
        <dbReference type="ChEBI" id="CHEBI:15377"/>
        <dbReference type="ChEBI" id="CHEBI:15378"/>
        <dbReference type="ChEBI" id="CHEBI:29985"/>
        <dbReference type="ChEBI" id="CHEBI:30616"/>
        <dbReference type="ChEBI" id="CHEBI:43474"/>
        <dbReference type="ChEBI" id="CHEBI:58359"/>
        <dbReference type="ChEBI" id="CHEBI:58537"/>
        <dbReference type="ChEBI" id="CHEBI:58894"/>
        <dbReference type="ChEBI" id="CHEBI:456216"/>
        <dbReference type="EC" id="6.3.5.11"/>
    </reaction>
</comment>
<comment type="cofactor">
    <cofactor evidence="1 8">
        <name>Mg(2+)</name>
        <dbReference type="ChEBI" id="CHEBI:18420"/>
    </cofactor>
</comment>
<evidence type="ECO:0000313" key="11">
    <source>
        <dbReference type="EMBL" id="AVD71685.1"/>
    </source>
</evidence>
<keyword evidence="4 8" id="KW-0547">Nucleotide-binding</keyword>
<dbReference type="PANTHER" id="PTHR43873:SF1">
    <property type="entry name" value="COBYRINATE A,C-DIAMIDE SYNTHASE"/>
    <property type="match status" value="1"/>
</dbReference>
<organism evidence="11 12">
    <name type="scientific">Desulfobulbus oralis</name>
    <dbReference type="NCBI Taxonomy" id="1986146"/>
    <lineage>
        <taxon>Bacteria</taxon>
        <taxon>Pseudomonadati</taxon>
        <taxon>Thermodesulfobacteriota</taxon>
        <taxon>Desulfobulbia</taxon>
        <taxon>Desulfobulbales</taxon>
        <taxon>Desulfobulbaceae</taxon>
        <taxon>Desulfobulbus</taxon>
    </lineage>
</organism>
<dbReference type="Pfam" id="PF07685">
    <property type="entry name" value="GATase_3"/>
    <property type="match status" value="1"/>
</dbReference>
<comment type="domain">
    <text evidence="8">Comprises of two domains. The C-terminal domain contains the binding site for glutamine and catalyzes the hydrolysis of this substrate to glutamate and ammonia. The N-terminal domain is anticipated to bind ATP and cobyrinate and catalyzes the ultimate synthesis of the diamide product. The ammonia produced via the glutaminase domain is probably translocated to the adjacent domain via a molecular tunnel, where it reacts with an activated intermediate.</text>
</comment>
<dbReference type="InterPro" id="IPR029062">
    <property type="entry name" value="Class_I_gatase-like"/>
</dbReference>
<keyword evidence="3 8" id="KW-0436">Ligase</keyword>
<evidence type="ECO:0000256" key="5">
    <source>
        <dbReference type="ARBA" id="ARBA00022840"/>
    </source>
</evidence>
<dbReference type="PROSITE" id="PS51274">
    <property type="entry name" value="GATASE_COBBQ"/>
    <property type="match status" value="1"/>
</dbReference>
<keyword evidence="12" id="KW-1185">Reference proteome</keyword>
<dbReference type="EMBL" id="CP021255">
    <property type="protein sequence ID" value="AVD71685.1"/>
    <property type="molecule type" value="Genomic_DNA"/>
</dbReference>
<keyword evidence="2 8" id="KW-0169">Cobalamin biosynthesis</keyword>